<proteinExistence type="predicted"/>
<name>A0A0E9TV71_ANGAN</name>
<sequence length="27" mass="3100">MPITTNVSQRYKETAMRSVWLTTAASR</sequence>
<dbReference type="AlphaFoldDB" id="A0A0E9TV71"/>
<reference evidence="1" key="1">
    <citation type="submission" date="2014-11" db="EMBL/GenBank/DDBJ databases">
        <authorList>
            <person name="Amaro Gonzalez C."/>
        </authorList>
    </citation>
    <scope>NUCLEOTIDE SEQUENCE</scope>
</reference>
<organism evidence="1">
    <name type="scientific">Anguilla anguilla</name>
    <name type="common">European freshwater eel</name>
    <name type="synonym">Muraena anguilla</name>
    <dbReference type="NCBI Taxonomy" id="7936"/>
    <lineage>
        <taxon>Eukaryota</taxon>
        <taxon>Metazoa</taxon>
        <taxon>Chordata</taxon>
        <taxon>Craniata</taxon>
        <taxon>Vertebrata</taxon>
        <taxon>Euteleostomi</taxon>
        <taxon>Actinopterygii</taxon>
        <taxon>Neopterygii</taxon>
        <taxon>Teleostei</taxon>
        <taxon>Anguilliformes</taxon>
        <taxon>Anguillidae</taxon>
        <taxon>Anguilla</taxon>
    </lineage>
</organism>
<reference evidence="1" key="2">
    <citation type="journal article" date="2015" name="Fish Shellfish Immunol.">
        <title>Early steps in the European eel (Anguilla anguilla)-Vibrio vulnificus interaction in the gills: Role of the RtxA13 toxin.</title>
        <authorList>
            <person name="Callol A."/>
            <person name="Pajuelo D."/>
            <person name="Ebbesson L."/>
            <person name="Teles M."/>
            <person name="MacKenzie S."/>
            <person name="Amaro C."/>
        </authorList>
    </citation>
    <scope>NUCLEOTIDE SEQUENCE</scope>
</reference>
<protein>
    <submittedName>
        <fullName evidence="1">Uncharacterized protein</fullName>
    </submittedName>
</protein>
<dbReference type="EMBL" id="GBXM01051225">
    <property type="protein sequence ID" value="JAH57352.1"/>
    <property type="molecule type" value="Transcribed_RNA"/>
</dbReference>
<evidence type="ECO:0000313" key="1">
    <source>
        <dbReference type="EMBL" id="JAH57352.1"/>
    </source>
</evidence>
<accession>A0A0E9TV71</accession>